<organism evidence="5 6">
    <name type="scientific">Streptomyces palmae</name>
    <dbReference type="NCBI Taxonomy" id="1701085"/>
    <lineage>
        <taxon>Bacteria</taxon>
        <taxon>Bacillati</taxon>
        <taxon>Actinomycetota</taxon>
        <taxon>Actinomycetes</taxon>
        <taxon>Kitasatosporales</taxon>
        <taxon>Streptomycetaceae</taxon>
        <taxon>Streptomyces</taxon>
    </lineage>
</organism>
<dbReference type="Gene3D" id="1.10.150.130">
    <property type="match status" value="1"/>
</dbReference>
<dbReference type="OrthoDB" id="3773913at2"/>
<keyword evidence="2" id="KW-0238">DNA-binding</keyword>
<name>A0A4Z0H8B1_9ACTN</name>
<dbReference type="GO" id="GO:0015074">
    <property type="term" value="P:DNA integration"/>
    <property type="evidence" value="ECO:0007669"/>
    <property type="project" value="InterPro"/>
</dbReference>
<protein>
    <submittedName>
        <fullName evidence="5">Site-specific integrase</fullName>
    </submittedName>
</protein>
<sequence>MKSHDVRIWGIRKRPTKKPSYEVRWKVGDAKPFPETFRTKALADNFRAKLMRAAQNGEEFDTETGLPESMATAVTVSLTWYAFARKYLDMKWLHAAPNSRDSINETLTLVTTELLDDRPGRPDDETLRRALRGWAFVVQPEDAEPQPTEIANPLRWVEKASQPLAGLKEPAAIRRVLDSLKLTLEGAPAAAETVRRKRSVLYNALGYAVDLGELPENPVTTVKWKLPKVTKQVDRRVVVNPRQARELLAAVSYVGGYKRARGRRLVGLFACMYFGGLRPAEAVGLRRQDCTLPEKGWGSLILERTRPTVGKRWTGTDSVHDHRGLKNRAADETRVVPIPPRLVRMLRAHIEEFGTATDGRLFANERGGVVASTTYWRVWDEARRLALAPDHVASPLAGRPYDLRHAALSTWLNAGVDPTEVAERAGNSVEVLLSRYAKCLDGREDIANRRIAELLDEDDQEDDDTD</sequence>
<dbReference type="InterPro" id="IPR013762">
    <property type="entry name" value="Integrase-like_cat_sf"/>
</dbReference>
<evidence type="ECO:0000256" key="1">
    <source>
        <dbReference type="ARBA" id="ARBA00008857"/>
    </source>
</evidence>
<accession>A0A4Z0H8B1</accession>
<evidence type="ECO:0000256" key="3">
    <source>
        <dbReference type="ARBA" id="ARBA00023172"/>
    </source>
</evidence>
<dbReference type="InterPro" id="IPR011010">
    <property type="entry name" value="DNA_brk_join_enz"/>
</dbReference>
<dbReference type="PANTHER" id="PTHR30349">
    <property type="entry name" value="PHAGE INTEGRASE-RELATED"/>
    <property type="match status" value="1"/>
</dbReference>
<evidence type="ECO:0000313" key="5">
    <source>
        <dbReference type="EMBL" id="TGB07093.1"/>
    </source>
</evidence>
<dbReference type="Gene3D" id="1.10.443.10">
    <property type="entry name" value="Intergrase catalytic core"/>
    <property type="match status" value="1"/>
</dbReference>
<gene>
    <name evidence="5" type="ORF">E4099_17480</name>
</gene>
<proteinExistence type="inferred from homology"/>
<evidence type="ECO:0000259" key="4">
    <source>
        <dbReference type="PROSITE" id="PS51898"/>
    </source>
</evidence>
<keyword evidence="3" id="KW-0233">DNA recombination</keyword>
<reference evidence="5 6" key="1">
    <citation type="submission" date="2019-03" db="EMBL/GenBank/DDBJ databases">
        <authorList>
            <person name="Gonzalez-Pimentel J.L."/>
        </authorList>
    </citation>
    <scope>NUCLEOTIDE SEQUENCE [LARGE SCALE GENOMIC DNA]</scope>
    <source>
        <strain evidence="5 6">JCM 31289</strain>
    </source>
</reference>
<dbReference type="GO" id="GO:0003677">
    <property type="term" value="F:DNA binding"/>
    <property type="evidence" value="ECO:0007669"/>
    <property type="project" value="UniProtKB-KW"/>
</dbReference>
<evidence type="ECO:0000313" key="6">
    <source>
        <dbReference type="Proteomes" id="UP000297948"/>
    </source>
</evidence>
<dbReference type="RefSeq" id="WP_135340008.1">
    <property type="nucleotide sequence ID" value="NZ_JBHLTX010000026.1"/>
</dbReference>
<dbReference type="InterPro" id="IPR010998">
    <property type="entry name" value="Integrase_recombinase_N"/>
</dbReference>
<dbReference type="InterPro" id="IPR002104">
    <property type="entry name" value="Integrase_catalytic"/>
</dbReference>
<dbReference type="PROSITE" id="PS51898">
    <property type="entry name" value="TYR_RECOMBINASE"/>
    <property type="match status" value="1"/>
</dbReference>
<dbReference type="GO" id="GO:0006310">
    <property type="term" value="P:DNA recombination"/>
    <property type="evidence" value="ECO:0007669"/>
    <property type="project" value="UniProtKB-KW"/>
</dbReference>
<dbReference type="Proteomes" id="UP000297948">
    <property type="component" value="Unassembled WGS sequence"/>
</dbReference>
<evidence type="ECO:0000256" key="2">
    <source>
        <dbReference type="ARBA" id="ARBA00023125"/>
    </source>
</evidence>
<keyword evidence="6" id="KW-1185">Reference proteome</keyword>
<dbReference type="PANTHER" id="PTHR30349:SF64">
    <property type="entry name" value="PROPHAGE INTEGRASE INTD-RELATED"/>
    <property type="match status" value="1"/>
</dbReference>
<feature type="domain" description="Tyr recombinase" evidence="4">
    <location>
        <begin position="234"/>
        <end position="456"/>
    </location>
</feature>
<dbReference type="EMBL" id="SRID01000157">
    <property type="protein sequence ID" value="TGB07093.1"/>
    <property type="molecule type" value="Genomic_DNA"/>
</dbReference>
<dbReference type="InterPro" id="IPR050090">
    <property type="entry name" value="Tyrosine_recombinase_XerCD"/>
</dbReference>
<comment type="similarity">
    <text evidence="1">Belongs to the 'phage' integrase family.</text>
</comment>
<dbReference type="AlphaFoldDB" id="A0A4Z0H8B1"/>
<comment type="caution">
    <text evidence="5">The sequence shown here is derived from an EMBL/GenBank/DDBJ whole genome shotgun (WGS) entry which is preliminary data.</text>
</comment>
<dbReference type="SUPFAM" id="SSF56349">
    <property type="entry name" value="DNA breaking-rejoining enzymes"/>
    <property type="match status" value="1"/>
</dbReference>